<evidence type="ECO:0000313" key="2">
    <source>
        <dbReference type="Proteomes" id="UP001596207"/>
    </source>
</evidence>
<reference evidence="2" key="1">
    <citation type="journal article" date="2019" name="Int. J. Syst. Evol. Microbiol.">
        <title>The Global Catalogue of Microorganisms (GCM) 10K type strain sequencing project: providing services to taxonomists for standard genome sequencing and annotation.</title>
        <authorList>
            <consortium name="The Broad Institute Genomics Platform"/>
            <consortium name="The Broad Institute Genome Sequencing Center for Infectious Disease"/>
            <person name="Wu L."/>
            <person name="Ma J."/>
        </authorList>
    </citation>
    <scope>NUCLEOTIDE SEQUENCE [LARGE SCALE GENOMIC DNA]</scope>
    <source>
        <strain evidence="2">CGMCC 4.7173</strain>
    </source>
</reference>
<gene>
    <name evidence="1" type="ORF">ACFPZ4_32830</name>
</gene>
<evidence type="ECO:0000313" key="1">
    <source>
        <dbReference type="EMBL" id="MFC5946231.1"/>
    </source>
</evidence>
<dbReference type="Proteomes" id="UP001596207">
    <property type="component" value="Unassembled WGS sequence"/>
</dbReference>
<dbReference type="EMBL" id="JBHSQQ010000569">
    <property type="protein sequence ID" value="MFC5946231.1"/>
    <property type="molecule type" value="Genomic_DNA"/>
</dbReference>
<accession>A0ABW1HY02</accession>
<organism evidence="1 2">
    <name type="scientific">Micromonospora harpali</name>
    <dbReference type="NCBI Taxonomy" id="1490225"/>
    <lineage>
        <taxon>Bacteria</taxon>
        <taxon>Bacillati</taxon>
        <taxon>Actinomycetota</taxon>
        <taxon>Actinomycetes</taxon>
        <taxon>Micromonosporales</taxon>
        <taxon>Micromonosporaceae</taxon>
        <taxon>Micromonospora</taxon>
    </lineage>
</organism>
<proteinExistence type="predicted"/>
<comment type="caution">
    <text evidence="1">The sequence shown here is derived from an EMBL/GenBank/DDBJ whole genome shotgun (WGS) entry which is preliminary data.</text>
</comment>
<keyword evidence="2" id="KW-1185">Reference proteome</keyword>
<protein>
    <submittedName>
        <fullName evidence="1">Uncharacterized protein</fullName>
    </submittedName>
</protein>
<feature type="non-terminal residue" evidence="1">
    <location>
        <position position="1"/>
    </location>
</feature>
<name>A0ABW1HY02_9ACTN</name>
<sequence length="65" mass="7106">VAGRRVGDDAFTWHLRRIGAGGPWCLDLTAELAGGRVDAVRPMLRELTTTLRMAGLLPVTVERFS</sequence>